<reference evidence="3" key="1">
    <citation type="submission" date="2021-02" db="EMBL/GenBank/DDBJ databases">
        <authorList>
            <person name="Dougan E. K."/>
            <person name="Rhodes N."/>
            <person name="Thang M."/>
            <person name="Chan C."/>
        </authorList>
    </citation>
    <scope>NUCLEOTIDE SEQUENCE</scope>
</reference>
<dbReference type="PROSITE" id="PS50103">
    <property type="entry name" value="ZF_C3H1"/>
    <property type="match status" value="1"/>
</dbReference>
<keyword evidence="1" id="KW-0862">Zinc</keyword>
<proteinExistence type="predicted"/>
<organism evidence="3 4">
    <name type="scientific">Symbiodinium natans</name>
    <dbReference type="NCBI Taxonomy" id="878477"/>
    <lineage>
        <taxon>Eukaryota</taxon>
        <taxon>Sar</taxon>
        <taxon>Alveolata</taxon>
        <taxon>Dinophyceae</taxon>
        <taxon>Suessiales</taxon>
        <taxon>Symbiodiniaceae</taxon>
        <taxon>Symbiodinium</taxon>
    </lineage>
</organism>
<accession>A0A812QJT3</accession>
<dbReference type="InterPro" id="IPR000571">
    <property type="entry name" value="Znf_CCCH"/>
</dbReference>
<dbReference type="OrthoDB" id="438970at2759"/>
<dbReference type="EMBL" id="CAJNDS010002236">
    <property type="protein sequence ID" value="CAE7387209.1"/>
    <property type="molecule type" value="Genomic_DNA"/>
</dbReference>
<evidence type="ECO:0000313" key="4">
    <source>
        <dbReference type="Proteomes" id="UP000604046"/>
    </source>
</evidence>
<sequence>MAQVECRFTFLDVLLEDEERGRDLHAGRARSAPPPLCLESLESPWSLEEAAVRSYVRSLPTVFAGPEVPRAVPVVPAPASAGSMGHPELCQRPCVHVAAGRNCEEGDACGFCHVPHSHAHKMDKRQRRIIQEMPKADFLHLALQLLKDKAETMQHRGTEVLFGILETEMHSEGTSVPEMTTPSRLPRALMRCMREASFSTVVGWAARKCTDDARIQLYGATQTLRNQATL</sequence>
<gene>
    <name evidence="3" type="primary">Pka-R2</name>
    <name evidence="3" type="ORF">SNAT2548_LOCUS21115</name>
</gene>
<dbReference type="AlphaFoldDB" id="A0A812QJT3"/>
<dbReference type="Proteomes" id="UP000604046">
    <property type="component" value="Unassembled WGS sequence"/>
</dbReference>
<evidence type="ECO:0000259" key="2">
    <source>
        <dbReference type="PROSITE" id="PS50103"/>
    </source>
</evidence>
<evidence type="ECO:0000256" key="1">
    <source>
        <dbReference type="PROSITE-ProRule" id="PRU00723"/>
    </source>
</evidence>
<protein>
    <submittedName>
        <fullName evidence="3">Pka-R2 protein</fullName>
    </submittedName>
</protein>
<keyword evidence="1" id="KW-0479">Metal-binding</keyword>
<name>A0A812QJT3_9DINO</name>
<keyword evidence="4" id="KW-1185">Reference proteome</keyword>
<dbReference type="GO" id="GO:0008270">
    <property type="term" value="F:zinc ion binding"/>
    <property type="evidence" value="ECO:0007669"/>
    <property type="project" value="UniProtKB-KW"/>
</dbReference>
<feature type="domain" description="C3H1-type" evidence="2">
    <location>
        <begin position="88"/>
        <end position="116"/>
    </location>
</feature>
<feature type="zinc finger region" description="C3H1-type" evidence="1">
    <location>
        <begin position="88"/>
        <end position="116"/>
    </location>
</feature>
<evidence type="ECO:0000313" key="3">
    <source>
        <dbReference type="EMBL" id="CAE7387209.1"/>
    </source>
</evidence>
<keyword evidence="1" id="KW-0863">Zinc-finger</keyword>
<comment type="caution">
    <text evidence="3">The sequence shown here is derived from an EMBL/GenBank/DDBJ whole genome shotgun (WGS) entry which is preliminary data.</text>
</comment>